<evidence type="ECO:0000313" key="1">
    <source>
        <dbReference type="EMBL" id="KAK8508991.1"/>
    </source>
</evidence>
<proteinExistence type="predicted"/>
<sequence>MVLDKATRDVLLQGSQEDGLYSFFCASNTLSSTISTNKDQGTKVFESEAVPVLSGSRYRRVAVENMQDVLPTEEEQEANVLELNLNDTRTCENIVHTYLPAPCFAHAEHNNEQQVEVTDSCAANFIPEYTDTVAPCCAPDNGNCEEQVEPADDVTVEIGSWSSSSQEHGLAHRGRLVEEQADQVLFTKEATCEVLDESNRVGYVPASSQIADVFTKPLSAQSFALFRMKLNVISVFDLKKEKNRVNVEDNLANSAQQVQEPTSVQIVLEAAQTDLESASPDPAGQN</sequence>
<accession>A0ABR2BPM5</accession>
<protein>
    <submittedName>
        <fullName evidence="1">Uncharacterized protein</fullName>
    </submittedName>
</protein>
<keyword evidence="2" id="KW-1185">Reference proteome</keyword>
<dbReference type="Proteomes" id="UP001472677">
    <property type="component" value="Unassembled WGS sequence"/>
</dbReference>
<organism evidence="1 2">
    <name type="scientific">Hibiscus sabdariffa</name>
    <name type="common">roselle</name>
    <dbReference type="NCBI Taxonomy" id="183260"/>
    <lineage>
        <taxon>Eukaryota</taxon>
        <taxon>Viridiplantae</taxon>
        <taxon>Streptophyta</taxon>
        <taxon>Embryophyta</taxon>
        <taxon>Tracheophyta</taxon>
        <taxon>Spermatophyta</taxon>
        <taxon>Magnoliopsida</taxon>
        <taxon>eudicotyledons</taxon>
        <taxon>Gunneridae</taxon>
        <taxon>Pentapetalae</taxon>
        <taxon>rosids</taxon>
        <taxon>malvids</taxon>
        <taxon>Malvales</taxon>
        <taxon>Malvaceae</taxon>
        <taxon>Malvoideae</taxon>
        <taxon>Hibiscus</taxon>
    </lineage>
</organism>
<reference evidence="1 2" key="1">
    <citation type="journal article" date="2024" name="G3 (Bethesda)">
        <title>Genome assembly of Hibiscus sabdariffa L. provides insights into metabolisms of medicinal natural products.</title>
        <authorList>
            <person name="Kim T."/>
        </authorList>
    </citation>
    <scope>NUCLEOTIDE SEQUENCE [LARGE SCALE GENOMIC DNA]</scope>
    <source>
        <strain evidence="1">TK-2024</strain>
        <tissue evidence="1">Old leaves</tissue>
    </source>
</reference>
<dbReference type="EMBL" id="JBBPBM010000095">
    <property type="protein sequence ID" value="KAK8508991.1"/>
    <property type="molecule type" value="Genomic_DNA"/>
</dbReference>
<comment type="caution">
    <text evidence="1">The sequence shown here is derived from an EMBL/GenBank/DDBJ whole genome shotgun (WGS) entry which is preliminary data.</text>
</comment>
<evidence type="ECO:0000313" key="2">
    <source>
        <dbReference type="Proteomes" id="UP001472677"/>
    </source>
</evidence>
<gene>
    <name evidence="1" type="ORF">V6N12_016835</name>
</gene>
<name>A0ABR2BPM5_9ROSI</name>